<dbReference type="STRING" id="1798228.SAMN05216574_10791"/>
<evidence type="ECO:0000313" key="4">
    <source>
        <dbReference type="Proteomes" id="UP000198589"/>
    </source>
</evidence>
<dbReference type="AlphaFoldDB" id="A0A1I2EKC1"/>
<organism evidence="3 4">
    <name type="scientific">Blastococcus tunisiensis</name>
    <dbReference type="NCBI Taxonomy" id="1798228"/>
    <lineage>
        <taxon>Bacteria</taxon>
        <taxon>Bacillati</taxon>
        <taxon>Actinomycetota</taxon>
        <taxon>Actinomycetes</taxon>
        <taxon>Geodermatophilales</taxon>
        <taxon>Geodermatophilaceae</taxon>
        <taxon>Blastococcus</taxon>
    </lineage>
</organism>
<dbReference type="Pfam" id="PF01590">
    <property type="entry name" value="GAF"/>
    <property type="match status" value="2"/>
</dbReference>
<accession>A0A1I2EKC1</accession>
<dbReference type="InterPro" id="IPR003018">
    <property type="entry name" value="GAF"/>
</dbReference>
<dbReference type="SMART" id="SM00065">
    <property type="entry name" value="GAF"/>
    <property type="match status" value="2"/>
</dbReference>
<name>A0A1I2EKC1_9ACTN</name>
<dbReference type="InterPro" id="IPR035919">
    <property type="entry name" value="EAL_sf"/>
</dbReference>
<feature type="domain" description="EAL" evidence="2">
    <location>
        <begin position="310"/>
        <end position="555"/>
    </location>
</feature>
<feature type="region of interest" description="Disordered" evidence="1">
    <location>
        <begin position="543"/>
        <end position="563"/>
    </location>
</feature>
<dbReference type="Pfam" id="PF00563">
    <property type="entry name" value="EAL"/>
    <property type="match status" value="1"/>
</dbReference>
<evidence type="ECO:0000313" key="3">
    <source>
        <dbReference type="EMBL" id="SFE93199.1"/>
    </source>
</evidence>
<dbReference type="SUPFAM" id="SSF141868">
    <property type="entry name" value="EAL domain-like"/>
    <property type="match status" value="1"/>
</dbReference>
<dbReference type="Proteomes" id="UP000198589">
    <property type="component" value="Unassembled WGS sequence"/>
</dbReference>
<dbReference type="EMBL" id="FOND01000007">
    <property type="protein sequence ID" value="SFE93199.1"/>
    <property type="molecule type" value="Genomic_DNA"/>
</dbReference>
<proteinExistence type="predicted"/>
<gene>
    <name evidence="3" type="ORF">SAMN05216574_10791</name>
</gene>
<dbReference type="Gene3D" id="3.30.450.40">
    <property type="match status" value="2"/>
</dbReference>
<dbReference type="InterPro" id="IPR050706">
    <property type="entry name" value="Cyclic-di-GMP_PDE-like"/>
</dbReference>
<dbReference type="GO" id="GO:0071111">
    <property type="term" value="F:cyclic-guanylate-specific phosphodiesterase activity"/>
    <property type="evidence" value="ECO:0007669"/>
    <property type="project" value="InterPro"/>
</dbReference>
<dbReference type="PANTHER" id="PTHR33121:SF15">
    <property type="entry name" value="BLUE LIGHT- AND TEMPERATURE-REGULATED ANTIREPRESSOR BLUF"/>
    <property type="match status" value="1"/>
</dbReference>
<dbReference type="PROSITE" id="PS50883">
    <property type="entry name" value="EAL"/>
    <property type="match status" value="1"/>
</dbReference>
<dbReference type="SMART" id="SM00052">
    <property type="entry name" value="EAL"/>
    <property type="match status" value="1"/>
</dbReference>
<keyword evidence="4" id="KW-1185">Reference proteome</keyword>
<evidence type="ECO:0000259" key="2">
    <source>
        <dbReference type="PROSITE" id="PS50883"/>
    </source>
</evidence>
<dbReference type="SUPFAM" id="SSF55781">
    <property type="entry name" value="GAF domain-like"/>
    <property type="match status" value="2"/>
</dbReference>
<reference evidence="4" key="1">
    <citation type="submission" date="2016-10" db="EMBL/GenBank/DDBJ databases">
        <authorList>
            <person name="Varghese N."/>
            <person name="Submissions S."/>
        </authorList>
    </citation>
    <scope>NUCLEOTIDE SEQUENCE [LARGE SCALE GENOMIC DNA]</scope>
    <source>
        <strain evidence="4">DSM 46838</strain>
    </source>
</reference>
<dbReference type="Gene3D" id="3.20.20.450">
    <property type="entry name" value="EAL domain"/>
    <property type="match status" value="1"/>
</dbReference>
<dbReference type="CDD" id="cd01948">
    <property type="entry name" value="EAL"/>
    <property type="match status" value="1"/>
</dbReference>
<evidence type="ECO:0000256" key="1">
    <source>
        <dbReference type="SAM" id="MobiDB-lite"/>
    </source>
</evidence>
<sequence length="563" mass="58754">MSIADADDEQAILERTLQVAHELTGATSGRAHLIGSDSAIAVEVVEGPPDLPTRLEKVIETVLAGRSVRSNRSRGHRTTPDGPAIIGVPITAGGKVLGGLYLQRSPGRAPFSAQHQVLIEALAQQCATAVARLRAGRATDELLAGLHLTDQRADDRPTLPGEPSAVIRRLLSTARGVLGMELAFLSRIADGVQTFAAVDAGGSAPSPAEGSTNEAADGYCTLLLNGAIPPAVPDVASHPVLAAMPVTTELGIGAYCGVPVRLPDGSLYGTLCGLHPDSITAPSSAQLEALAVVARLVGHSLAAEQRLSREREADRQAFRTLVDGQGRSIALQPIVDLSDGRAVGYEALSRFVDGDGSPRRPDEVFAKAAALGLLLYLEQAAARSALSLLPQLPGDTYLSINLSPAALLDPVTQDLLRSCAPGRLVVEVTEHEEVGDYPAIRQAIADLRARGLRLAIDDTGAGFASLQHLTQLTPDIIKLDVAFVRDVQADPACRAVARAIAGYAAEVGATLVAEGIELPEQATTLRGLGASYGQGYHFSRPQPPERLFSAAPHPTGSVRKAVA</sequence>
<dbReference type="PANTHER" id="PTHR33121">
    <property type="entry name" value="CYCLIC DI-GMP PHOSPHODIESTERASE PDEF"/>
    <property type="match status" value="1"/>
</dbReference>
<dbReference type="InterPro" id="IPR029016">
    <property type="entry name" value="GAF-like_dom_sf"/>
</dbReference>
<protein>
    <submittedName>
        <fullName evidence="3">EAL domain, c-di-GMP-specific phosphodiesterase class I (Or its enzymatically inactive variant)</fullName>
    </submittedName>
</protein>
<dbReference type="InterPro" id="IPR001633">
    <property type="entry name" value="EAL_dom"/>
</dbReference>